<dbReference type="EMBL" id="JARKIK010000095">
    <property type="protein sequence ID" value="KAK8722557.1"/>
    <property type="molecule type" value="Genomic_DNA"/>
</dbReference>
<accession>A0AAW0W1A5</accession>
<gene>
    <name evidence="1" type="ORF">OTU49_012274</name>
</gene>
<feature type="non-terminal residue" evidence="1">
    <location>
        <position position="157"/>
    </location>
</feature>
<protein>
    <recommendedName>
        <fullName evidence="3">VWFC domain-containing protein</fullName>
    </recommendedName>
</protein>
<keyword evidence="2" id="KW-1185">Reference proteome</keyword>
<evidence type="ECO:0008006" key="3">
    <source>
        <dbReference type="Google" id="ProtNLM"/>
    </source>
</evidence>
<proteinExistence type="predicted"/>
<organism evidence="1 2">
    <name type="scientific">Cherax quadricarinatus</name>
    <name type="common">Australian red claw crayfish</name>
    <dbReference type="NCBI Taxonomy" id="27406"/>
    <lineage>
        <taxon>Eukaryota</taxon>
        <taxon>Metazoa</taxon>
        <taxon>Ecdysozoa</taxon>
        <taxon>Arthropoda</taxon>
        <taxon>Crustacea</taxon>
        <taxon>Multicrustacea</taxon>
        <taxon>Malacostraca</taxon>
        <taxon>Eumalacostraca</taxon>
        <taxon>Eucarida</taxon>
        <taxon>Decapoda</taxon>
        <taxon>Pleocyemata</taxon>
        <taxon>Astacidea</taxon>
        <taxon>Parastacoidea</taxon>
        <taxon>Parastacidae</taxon>
        <taxon>Cherax</taxon>
    </lineage>
</organism>
<comment type="caution">
    <text evidence="1">The sequence shown here is derived from an EMBL/GenBank/DDBJ whole genome shotgun (WGS) entry which is preliminary data.</text>
</comment>
<reference evidence="1 2" key="1">
    <citation type="journal article" date="2024" name="BMC Genomics">
        <title>Genome assembly of redclaw crayfish (Cherax quadricarinatus) provides insights into its immune adaptation and hypoxia tolerance.</title>
        <authorList>
            <person name="Liu Z."/>
            <person name="Zheng J."/>
            <person name="Li H."/>
            <person name="Fang K."/>
            <person name="Wang S."/>
            <person name="He J."/>
            <person name="Zhou D."/>
            <person name="Weng S."/>
            <person name="Chi M."/>
            <person name="Gu Z."/>
            <person name="He J."/>
            <person name="Li F."/>
            <person name="Wang M."/>
        </authorList>
    </citation>
    <scope>NUCLEOTIDE SEQUENCE [LARGE SCALE GENOMIC DNA]</scope>
    <source>
        <strain evidence="1">ZL_2023a</strain>
    </source>
</reference>
<feature type="non-terminal residue" evidence="1">
    <location>
        <position position="1"/>
    </location>
</feature>
<sequence length="157" mass="17243">LWKEDNSCNWCGCINSQAVCTRLHCNQEYKELCIPGSVYLDTCGRQCTCDLRGQPSCQNTTCLPEFEVAGRPCSSATFFTLPDSNWCRCEAGITDCTSFQCTSSASLRPPAITQQPQLPQQLQPHTPQSQLTSLPPVLTLQIPRTPQPLPTGLTPPP</sequence>
<dbReference type="AlphaFoldDB" id="A0AAW0W1A5"/>
<evidence type="ECO:0000313" key="1">
    <source>
        <dbReference type="EMBL" id="KAK8722557.1"/>
    </source>
</evidence>
<dbReference type="Proteomes" id="UP001445076">
    <property type="component" value="Unassembled WGS sequence"/>
</dbReference>
<name>A0AAW0W1A5_CHEQU</name>
<evidence type="ECO:0000313" key="2">
    <source>
        <dbReference type="Proteomes" id="UP001445076"/>
    </source>
</evidence>